<evidence type="ECO:0000256" key="6">
    <source>
        <dbReference type="ARBA" id="ARBA00023125"/>
    </source>
</evidence>
<dbReference type="SUPFAM" id="SSF57667">
    <property type="entry name" value="beta-beta-alpha zinc fingers"/>
    <property type="match status" value="2"/>
</dbReference>
<evidence type="ECO:0000256" key="7">
    <source>
        <dbReference type="ARBA" id="ARBA00023242"/>
    </source>
</evidence>
<feature type="non-terminal residue" evidence="10">
    <location>
        <position position="156"/>
    </location>
</feature>
<dbReference type="FunFam" id="3.30.160.60:FF:000394">
    <property type="entry name" value="Zinc finger protein 836"/>
    <property type="match status" value="1"/>
</dbReference>
<comment type="caution">
    <text evidence="10">The sequence shown here is derived from an EMBL/GenBank/DDBJ whole genome shotgun (WGS) entry which is preliminary data.</text>
</comment>
<evidence type="ECO:0000256" key="4">
    <source>
        <dbReference type="ARBA" id="ARBA00022771"/>
    </source>
</evidence>
<keyword evidence="4 8" id="KW-0863">Zinc-finger</keyword>
<dbReference type="SMART" id="SM00355">
    <property type="entry name" value="ZnF_C2H2"/>
    <property type="match status" value="3"/>
</dbReference>
<dbReference type="Pfam" id="PF00096">
    <property type="entry name" value="zf-C2H2"/>
    <property type="match status" value="2"/>
</dbReference>
<feature type="domain" description="C2H2-type" evidence="9">
    <location>
        <begin position="102"/>
        <end position="129"/>
    </location>
</feature>
<proteinExistence type="predicted"/>
<feature type="domain" description="C2H2-type" evidence="9">
    <location>
        <begin position="130"/>
        <end position="156"/>
    </location>
</feature>
<dbReference type="PANTHER" id="PTHR23226:SF416">
    <property type="entry name" value="FI01424P"/>
    <property type="match status" value="1"/>
</dbReference>
<evidence type="ECO:0000256" key="1">
    <source>
        <dbReference type="ARBA" id="ARBA00004123"/>
    </source>
</evidence>
<dbReference type="GO" id="GO:0005634">
    <property type="term" value="C:nucleus"/>
    <property type="evidence" value="ECO:0007669"/>
    <property type="project" value="UniProtKB-SubCell"/>
</dbReference>
<dbReference type="Gene3D" id="3.30.160.60">
    <property type="entry name" value="Classic Zinc Finger"/>
    <property type="match status" value="3"/>
</dbReference>
<evidence type="ECO:0000259" key="9">
    <source>
        <dbReference type="PROSITE" id="PS50157"/>
    </source>
</evidence>
<dbReference type="EMBL" id="CAXKWB010002576">
    <property type="protein sequence ID" value="CAL4067212.1"/>
    <property type="molecule type" value="Genomic_DNA"/>
</dbReference>
<dbReference type="AlphaFoldDB" id="A0AAV2Q2N6"/>
<accession>A0AAV2Q2N6</accession>
<dbReference type="PROSITE" id="PS00028">
    <property type="entry name" value="ZINC_FINGER_C2H2_1"/>
    <property type="match status" value="3"/>
</dbReference>
<dbReference type="GO" id="GO:0008270">
    <property type="term" value="F:zinc ion binding"/>
    <property type="evidence" value="ECO:0007669"/>
    <property type="project" value="UniProtKB-KW"/>
</dbReference>
<evidence type="ECO:0000256" key="8">
    <source>
        <dbReference type="PROSITE-ProRule" id="PRU00042"/>
    </source>
</evidence>
<dbReference type="InterPro" id="IPR013087">
    <property type="entry name" value="Znf_C2H2_type"/>
</dbReference>
<comment type="subcellular location">
    <subcellularLocation>
        <location evidence="1">Nucleus</location>
    </subcellularLocation>
</comment>
<dbReference type="InterPro" id="IPR036236">
    <property type="entry name" value="Znf_C2H2_sf"/>
</dbReference>
<keyword evidence="5" id="KW-0862">Zinc</keyword>
<keyword evidence="2" id="KW-0479">Metal-binding</keyword>
<dbReference type="PANTHER" id="PTHR23226">
    <property type="entry name" value="ZINC FINGER AND SCAN DOMAIN-CONTAINING"/>
    <property type="match status" value="1"/>
</dbReference>
<dbReference type="GO" id="GO:0000978">
    <property type="term" value="F:RNA polymerase II cis-regulatory region sequence-specific DNA binding"/>
    <property type="evidence" value="ECO:0007669"/>
    <property type="project" value="TreeGrafter"/>
</dbReference>
<dbReference type="GO" id="GO:0000981">
    <property type="term" value="F:DNA-binding transcription factor activity, RNA polymerase II-specific"/>
    <property type="evidence" value="ECO:0007669"/>
    <property type="project" value="TreeGrafter"/>
</dbReference>
<keyword evidence="7" id="KW-0539">Nucleus</keyword>
<dbReference type="Proteomes" id="UP001497623">
    <property type="component" value="Unassembled WGS sequence"/>
</dbReference>
<evidence type="ECO:0000313" key="10">
    <source>
        <dbReference type="EMBL" id="CAL4067212.1"/>
    </source>
</evidence>
<evidence type="ECO:0000256" key="3">
    <source>
        <dbReference type="ARBA" id="ARBA00022737"/>
    </source>
</evidence>
<name>A0AAV2Q2N6_MEGNR</name>
<evidence type="ECO:0000256" key="5">
    <source>
        <dbReference type="ARBA" id="ARBA00022833"/>
    </source>
</evidence>
<gene>
    <name evidence="10" type="ORF">MNOR_LOCUS6298</name>
</gene>
<evidence type="ECO:0000256" key="2">
    <source>
        <dbReference type="ARBA" id="ARBA00022723"/>
    </source>
</evidence>
<feature type="domain" description="C2H2-type" evidence="9">
    <location>
        <begin position="74"/>
        <end position="101"/>
    </location>
</feature>
<keyword evidence="3" id="KW-0677">Repeat</keyword>
<reference evidence="10 11" key="1">
    <citation type="submission" date="2024-05" db="EMBL/GenBank/DDBJ databases">
        <authorList>
            <person name="Wallberg A."/>
        </authorList>
    </citation>
    <scope>NUCLEOTIDE SEQUENCE [LARGE SCALE GENOMIC DNA]</scope>
</reference>
<dbReference type="FunFam" id="3.30.160.60:FF:000045">
    <property type="entry name" value="ZFP69 zinc finger protein B"/>
    <property type="match status" value="1"/>
</dbReference>
<keyword evidence="6" id="KW-0238">DNA-binding</keyword>
<dbReference type="PROSITE" id="PS50157">
    <property type="entry name" value="ZINC_FINGER_C2H2_2"/>
    <property type="match status" value="3"/>
</dbReference>
<keyword evidence="11" id="KW-1185">Reference proteome</keyword>
<protein>
    <recommendedName>
        <fullName evidence="9">C2H2-type domain-containing protein</fullName>
    </recommendedName>
</protein>
<sequence length="156" mass="18689">MNVKTETSESFARETFQQSKDELVEVEVEEEIEIKEENVYNQHDQMIHKHEIDVYEKLMDIKHKSYISKPHITYQCCNCDKTFSHKRNHLRHLRTHIGDKPYQCTYCEKAFSRNCHLIRHMNMHTGDKPYQCSNCEKVFTSNSNLMNHLRSHTGDR</sequence>
<organism evidence="10 11">
    <name type="scientific">Meganyctiphanes norvegica</name>
    <name type="common">Northern krill</name>
    <name type="synonym">Thysanopoda norvegica</name>
    <dbReference type="NCBI Taxonomy" id="48144"/>
    <lineage>
        <taxon>Eukaryota</taxon>
        <taxon>Metazoa</taxon>
        <taxon>Ecdysozoa</taxon>
        <taxon>Arthropoda</taxon>
        <taxon>Crustacea</taxon>
        <taxon>Multicrustacea</taxon>
        <taxon>Malacostraca</taxon>
        <taxon>Eumalacostraca</taxon>
        <taxon>Eucarida</taxon>
        <taxon>Euphausiacea</taxon>
        <taxon>Euphausiidae</taxon>
        <taxon>Meganyctiphanes</taxon>
    </lineage>
</organism>
<evidence type="ECO:0000313" key="11">
    <source>
        <dbReference type="Proteomes" id="UP001497623"/>
    </source>
</evidence>